<dbReference type="SUPFAM" id="SSF53383">
    <property type="entry name" value="PLP-dependent transferases"/>
    <property type="match status" value="1"/>
</dbReference>
<keyword evidence="1 3" id="KW-0663">Pyridoxal phosphate</keyword>
<evidence type="ECO:0000313" key="5">
    <source>
        <dbReference type="Proteomes" id="UP001596506"/>
    </source>
</evidence>
<evidence type="ECO:0000313" key="4">
    <source>
        <dbReference type="EMBL" id="MFC7295639.1"/>
    </source>
</evidence>
<dbReference type="PANTHER" id="PTHR30244">
    <property type="entry name" value="TRANSAMINASE"/>
    <property type="match status" value="1"/>
</dbReference>
<gene>
    <name evidence="4" type="ORF">ACFQQA_13000</name>
</gene>
<proteinExistence type="inferred from homology"/>
<dbReference type="EMBL" id="JBHTBD010000005">
    <property type="protein sequence ID" value="MFC7295639.1"/>
    <property type="molecule type" value="Genomic_DNA"/>
</dbReference>
<reference evidence="5" key="1">
    <citation type="journal article" date="2019" name="Int. J. Syst. Evol. Microbiol.">
        <title>The Global Catalogue of Microorganisms (GCM) 10K type strain sequencing project: providing services to taxonomists for standard genome sequencing and annotation.</title>
        <authorList>
            <consortium name="The Broad Institute Genomics Platform"/>
            <consortium name="The Broad Institute Genome Sequencing Center for Infectious Disease"/>
            <person name="Wu L."/>
            <person name="Ma J."/>
        </authorList>
    </citation>
    <scope>NUCLEOTIDE SEQUENCE [LARGE SCALE GENOMIC DNA]</scope>
    <source>
        <strain evidence="5">CCUG 60559</strain>
    </source>
</reference>
<dbReference type="Gene3D" id="3.40.640.10">
    <property type="entry name" value="Type I PLP-dependent aspartate aminotransferase-like (Major domain)"/>
    <property type="match status" value="1"/>
</dbReference>
<keyword evidence="5" id="KW-1185">Reference proteome</keyword>
<dbReference type="GO" id="GO:0008483">
    <property type="term" value="F:transaminase activity"/>
    <property type="evidence" value="ECO:0007669"/>
    <property type="project" value="UniProtKB-KW"/>
</dbReference>
<comment type="similarity">
    <text evidence="2 3">Belongs to the DegT/DnrJ/EryC1 family.</text>
</comment>
<keyword evidence="4" id="KW-0808">Transferase</keyword>
<dbReference type="Gene3D" id="3.90.1150.10">
    <property type="entry name" value="Aspartate Aminotransferase, domain 1"/>
    <property type="match status" value="1"/>
</dbReference>
<keyword evidence="4" id="KW-0032">Aminotransferase</keyword>
<protein>
    <submittedName>
        <fullName evidence="4">DegT/DnrJ/EryC1/StrS family aminotransferase</fullName>
    </submittedName>
</protein>
<dbReference type="InterPro" id="IPR015421">
    <property type="entry name" value="PyrdxlP-dep_Trfase_major"/>
</dbReference>
<comment type="caution">
    <text evidence="4">The sequence shown here is derived from an EMBL/GenBank/DDBJ whole genome shotgun (WGS) entry which is preliminary data.</text>
</comment>
<evidence type="ECO:0000256" key="1">
    <source>
        <dbReference type="ARBA" id="ARBA00022898"/>
    </source>
</evidence>
<dbReference type="RefSeq" id="WP_188437738.1">
    <property type="nucleotide sequence ID" value="NZ_JBHTBD010000005.1"/>
</dbReference>
<dbReference type="Pfam" id="PF01041">
    <property type="entry name" value="DegT_DnrJ_EryC1"/>
    <property type="match status" value="2"/>
</dbReference>
<dbReference type="PANTHER" id="PTHR30244:SF34">
    <property type="entry name" value="DTDP-4-AMINO-4,6-DIDEOXYGALACTOSE TRANSAMINASE"/>
    <property type="match status" value="1"/>
</dbReference>
<dbReference type="InterPro" id="IPR015422">
    <property type="entry name" value="PyrdxlP-dep_Trfase_small"/>
</dbReference>
<evidence type="ECO:0000256" key="3">
    <source>
        <dbReference type="RuleBase" id="RU004508"/>
    </source>
</evidence>
<sequence length="379" mass="40496">MANFHGFSAPWAGFYDSVFVNSGTAALSLAVQLSIISRRTPQTPEVILPAYGCPDLVAAVVAQGARPVLVDLAQGRPWMDLEAVENAVNDNTVGIIAVGFLGIPERLFALRQIADKNDLALIEDSAQVFPPFSCGNGLADYLILSFGRGKPINLMGGGALLIRKDHSEQLARNSVNVLGALAETRVSAGLVWRLRRWLFNLLLTRPLYGIMEHMPFLGIGQTLFHPLSSIARQAPVEGLLEAGIEDFNSRKGNGAAWSEALLGLTGKGWSRLAPECFDEAGGEGPVVSSPALLRYPLLAPSRQIRDKALLELNRAGIGASVFYGQALPAINGVRELVAVSATAFPCACDFAERLITLPAHEDVRTADINSVAGILLAQH</sequence>
<evidence type="ECO:0000256" key="2">
    <source>
        <dbReference type="ARBA" id="ARBA00037999"/>
    </source>
</evidence>
<accession>A0ABW2IX28</accession>
<dbReference type="InterPro" id="IPR000653">
    <property type="entry name" value="DegT/StrS_aminotransferase"/>
</dbReference>
<dbReference type="Proteomes" id="UP001596506">
    <property type="component" value="Unassembled WGS sequence"/>
</dbReference>
<dbReference type="InterPro" id="IPR015424">
    <property type="entry name" value="PyrdxlP-dep_Trfase"/>
</dbReference>
<name>A0ABW2IX28_9GAMM</name>
<organism evidence="4 5">
    <name type="scientific">Marinobacter aromaticivorans</name>
    <dbReference type="NCBI Taxonomy" id="1494078"/>
    <lineage>
        <taxon>Bacteria</taxon>
        <taxon>Pseudomonadati</taxon>
        <taxon>Pseudomonadota</taxon>
        <taxon>Gammaproteobacteria</taxon>
        <taxon>Pseudomonadales</taxon>
        <taxon>Marinobacteraceae</taxon>
        <taxon>Marinobacter</taxon>
    </lineage>
</organism>